<reference evidence="2 3" key="1">
    <citation type="submission" date="2023-08" db="EMBL/GenBank/DDBJ databases">
        <title>A Necator americanus chromosomal reference genome.</title>
        <authorList>
            <person name="Ilik V."/>
            <person name="Petrzelkova K.J."/>
            <person name="Pardy F."/>
            <person name="Fuh T."/>
            <person name="Niatou-Singa F.S."/>
            <person name="Gouil Q."/>
            <person name="Baker L."/>
            <person name="Ritchie M.E."/>
            <person name="Jex A.R."/>
            <person name="Gazzola D."/>
            <person name="Li H."/>
            <person name="Toshio Fujiwara R."/>
            <person name="Zhan B."/>
            <person name="Aroian R.V."/>
            <person name="Pafco B."/>
            <person name="Schwarz E.M."/>
        </authorList>
    </citation>
    <scope>NUCLEOTIDE SEQUENCE [LARGE SCALE GENOMIC DNA]</scope>
    <source>
        <strain evidence="2 3">Aroian</strain>
        <tissue evidence="2">Whole animal</tissue>
    </source>
</reference>
<comment type="caution">
    <text evidence="2">The sequence shown here is derived from an EMBL/GenBank/DDBJ whole genome shotgun (WGS) entry which is preliminary data.</text>
</comment>
<protein>
    <submittedName>
        <fullName evidence="2">Uncharacterized protein</fullName>
    </submittedName>
</protein>
<organism evidence="2 3">
    <name type="scientific">Necator americanus</name>
    <name type="common">Human hookworm</name>
    <dbReference type="NCBI Taxonomy" id="51031"/>
    <lineage>
        <taxon>Eukaryota</taxon>
        <taxon>Metazoa</taxon>
        <taxon>Ecdysozoa</taxon>
        <taxon>Nematoda</taxon>
        <taxon>Chromadorea</taxon>
        <taxon>Rhabditida</taxon>
        <taxon>Rhabditina</taxon>
        <taxon>Rhabditomorpha</taxon>
        <taxon>Strongyloidea</taxon>
        <taxon>Ancylostomatidae</taxon>
        <taxon>Bunostominae</taxon>
        <taxon>Necator</taxon>
    </lineage>
</organism>
<evidence type="ECO:0000313" key="3">
    <source>
        <dbReference type="Proteomes" id="UP001303046"/>
    </source>
</evidence>
<evidence type="ECO:0000256" key="1">
    <source>
        <dbReference type="SAM" id="MobiDB-lite"/>
    </source>
</evidence>
<dbReference type="Proteomes" id="UP001303046">
    <property type="component" value="Unassembled WGS sequence"/>
</dbReference>
<dbReference type="EMBL" id="JAVFWL010000006">
    <property type="protein sequence ID" value="KAK6760868.1"/>
    <property type="molecule type" value="Genomic_DNA"/>
</dbReference>
<accession>A0ABR1EE35</accession>
<gene>
    <name evidence="2" type="primary">Necator_chrX.g22238</name>
    <name evidence="2" type="ORF">RB195_022077</name>
</gene>
<feature type="region of interest" description="Disordered" evidence="1">
    <location>
        <begin position="214"/>
        <end position="287"/>
    </location>
</feature>
<feature type="compositionally biased region" description="Basic and acidic residues" evidence="1">
    <location>
        <begin position="270"/>
        <end position="287"/>
    </location>
</feature>
<sequence>MSTSEDHKKDFLFLTTLRDDDVLDDLERDMLQTINEICQQIRLFYALEAEWSHYGWSIGMSRLFLGVNYSLTWGGKQLLIVNWFLRTANVTKEKFLRLTQRFLLFDAIYMILVKYDEVASATRRNFVENMKFKKERVKIGMELAKLELEINKNINKMSQELGLTEKIVNDENSTTALFPKEKELLWQEFNNKIEGIEDNVEDIMPSSLNLNPESVELPMAMKQKKRKYSIKKRTSQDERDDSYPAEIVEEVKDEGDDSNDEPAIALPPVRKHEDPPGIGDDPDHAKRRELYEPDSATRIEELERDIDHLHYELNFLKQRKTGESSTGVESYIKCNFCNQSEHTTPTPVLRWSMEKNRYDFISRKGLCQNCLDDCDPPGTCKKRNKPWWYCQVVERRYSSS</sequence>
<proteinExistence type="predicted"/>
<evidence type="ECO:0000313" key="2">
    <source>
        <dbReference type="EMBL" id="KAK6760868.1"/>
    </source>
</evidence>
<feature type="compositionally biased region" description="Basic residues" evidence="1">
    <location>
        <begin position="222"/>
        <end position="233"/>
    </location>
</feature>
<keyword evidence="3" id="KW-1185">Reference proteome</keyword>
<name>A0ABR1EE35_NECAM</name>
<feature type="compositionally biased region" description="Acidic residues" evidence="1">
    <location>
        <begin position="247"/>
        <end position="260"/>
    </location>
</feature>